<dbReference type="RefSeq" id="WP_123643646.1">
    <property type="nucleotide sequence ID" value="NZ_ML119090.1"/>
</dbReference>
<feature type="chain" id="PRO_5018180613" evidence="2">
    <location>
        <begin position="24"/>
        <end position="700"/>
    </location>
</feature>
<accession>A0A3N2QSB5</accession>
<reference evidence="3 4" key="1">
    <citation type="submission" date="2018-10" db="EMBL/GenBank/DDBJ databases">
        <title>Histidinibacterium lentulum gen. nov., sp. nov., a marine bacterium from the culture broth of Picochlorum sp. 122.</title>
        <authorList>
            <person name="Wang G."/>
        </authorList>
    </citation>
    <scope>NUCLEOTIDE SEQUENCE [LARGE SCALE GENOMIC DNA]</scope>
    <source>
        <strain evidence="3 4">B17</strain>
    </source>
</reference>
<dbReference type="AlphaFoldDB" id="A0A3N2QSB5"/>
<feature type="signal peptide" evidence="2">
    <location>
        <begin position="1"/>
        <end position="23"/>
    </location>
</feature>
<protein>
    <submittedName>
        <fullName evidence="3">YjbH domain-containing protein</fullName>
    </submittedName>
</protein>
<dbReference type="Pfam" id="PF06082">
    <property type="entry name" value="YjbH"/>
    <property type="match status" value="1"/>
</dbReference>
<dbReference type="OrthoDB" id="19542at2"/>
<evidence type="ECO:0000313" key="4">
    <source>
        <dbReference type="Proteomes" id="UP000268016"/>
    </source>
</evidence>
<feature type="region of interest" description="Disordered" evidence="1">
    <location>
        <begin position="276"/>
        <end position="306"/>
    </location>
</feature>
<proteinExistence type="predicted"/>
<evidence type="ECO:0000313" key="3">
    <source>
        <dbReference type="EMBL" id="ROT98106.1"/>
    </source>
</evidence>
<dbReference type="InterPro" id="IPR010344">
    <property type="entry name" value="YbjH"/>
</dbReference>
<keyword evidence="2" id="KW-0732">Signal</keyword>
<evidence type="ECO:0000256" key="2">
    <source>
        <dbReference type="SAM" id="SignalP"/>
    </source>
</evidence>
<keyword evidence="4" id="KW-1185">Reference proteome</keyword>
<evidence type="ECO:0000256" key="1">
    <source>
        <dbReference type="SAM" id="MobiDB-lite"/>
    </source>
</evidence>
<dbReference type="EMBL" id="RDRB01000010">
    <property type="protein sequence ID" value="ROT98106.1"/>
    <property type="molecule type" value="Genomic_DNA"/>
</dbReference>
<comment type="caution">
    <text evidence="3">The sequence shown here is derived from an EMBL/GenBank/DDBJ whole genome shotgun (WGS) entry which is preliminary data.</text>
</comment>
<organism evidence="3 4">
    <name type="scientific">Histidinibacterium lentulum</name>
    <dbReference type="NCBI Taxonomy" id="2480588"/>
    <lineage>
        <taxon>Bacteria</taxon>
        <taxon>Pseudomonadati</taxon>
        <taxon>Pseudomonadota</taxon>
        <taxon>Alphaproteobacteria</taxon>
        <taxon>Rhodobacterales</taxon>
        <taxon>Paracoccaceae</taxon>
        <taxon>Histidinibacterium</taxon>
    </lineage>
</organism>
<dbReference type="Proteomes" id="UP000268016">
    <property type="component" value="Unassembled WGS sequence"/>
</dbReference>
<gene>
    <name evidence="3" type="ORF">EAT49_17740</name>
</gene>
<sequence length="700" mass="76648">MHARTVKIAGVVVALAAAGPVHGQSGPGYNTYGAPGLIDMPSALMRPDGELAFTSSHFRNQTRNTLTFQFAPRLTGSFRYSPLYDIRGGGPSGTGDVFDFIFDRSFSLQYQLFDETDRRPALAIGLNDFLGTGIYSSEYLVATKTFGDRFRVTGGIGWGRLGSANGFDNPLGVFSDELKDRDDVEFRGGGEVSNVALFSGDAAFFGGVEYRLNDRTWLIAEYSSDDYAPEDGTAFDQKTQYNFGISYQANDYINIAANYLYGSEFGIRATFALNPQNRPSGSGRDPGPPPVRPVPASSPPPGLPASVIQSTEAALAAEGLGLHGIALQGDRVTVEIENTRYSATAQAIGRTARVLTQTMPAGVGTFTVTPINRGIRGTSATIARGTMERYEFELDQTWESYARTRFDEGPDPLAPLPGRYPAFSYSIAPYLAEALFDPDDPLRVDVGVSLLASYEPAPGLIVSGEVRQRLFGNRDESTRESTSVLPRVRSESNIYQREGETTLHRLYGAYYFQPGETVSARITAGYLEPQFAGVSAEVLWSPPASRLSYGVEINYAQQRAFEQDFDLRDYDIVTGHASVYYDMGNGYFAQVDAGRYLAGDWGGTLSVERRFDNGWEIGAFATLTDVPFEDFGEGSFDKGILLTIPVDWITGQPSRDTINRTIRPVQRDGGARLSVPGRLYGIYADQSVEDYTADWGRFWR</sequence>
<feature type="compositionally biased region" description="Pro residues" evidence="1">
    <location>
        <begin position="286"/>
        <end position="303"/>
    </location>
</feature>
<name>A0A3N2QSB5_9RHOB</name>